<dbReference type="RefSeq" id="WP_166466876.1">
    <property type="nucleotide sequence ID" value="NZ_CP050066.2"/>
</dbReference>
<name>A0A6G8ZZP2_9BRAD</name>
<protein>
    <submittedName>
        <fullName evidence="1">Uncharacterized protein</fullName>
    </submittedName>
</protein>
<proteinExistence type="predicted"/>
<evidence type="ECO:0000313" key="2">
    <source>
        <dbReference type="Proteomes" id="UP000500895"/>
    </source>
</evidence>
<sequence length="322" mass="37801">MNIRYAVLLKVHYWDDFAARRLQHLLRKAAGGDVFVFVDETHGPVPEIPYDRVIRVTERDMTALDTVLYPQGKVFWYNVDYPLYYFYLQNDSYDYYLMSEHDAVFNIDVDKFVDMAHASDVDYVGFPLAKDAWPLLTCEGVYPTDFKIENWLSCISLHSRRAVEFLLKRRQELGRRYHAGEIENWPNNEAFLPTEMQNNDFVVRTLGDFGKVDRYSWWPPTHERDLPLHEDQAFLHPVLDERRYVTSCVRESNLMGYVSPRSELRKMLGRASSSALPAVMDELARRTVRRVTPTPLLQALRRFRARNAGAFHRFLRRVIPAG</sequence>
<reference evidence="1 2" key="1">
    <citation type="journal article" date="2020" name="Int. J. Syst. Evol. Microbiol.">
        <title>Description and complete genome sequences of Bradyrhizobium symbiodeficiens sp. nov., a non-symbiotic bacterium associated with legumes native to Canada.</title>
        <authorList>
            <person name="Bromfield E.S.P."/>
            <person name="Cloutier S."/>
            <person name="Nguyen H.D.T."/>
        </authorList>
    </citation>
    <scope>NUCLEOTIDE SEQUENCE [LARGE SCALE GENOMIC DNA]</scope>
    <source>
        <strain evidence="1 2">101S1MB</strain>
    </source>
</reference>
<dbReference type="EMBL" id="CP050066">
    <property type="protein sequence ID" value="QIP05536.1"/>
    <property type="molecule type" value="Genomic_DNA"/>
</dbReference>
<dbReference type="AlphaFoldDB" id="A0A6G8ZZP2"/>
<organism evidence="1 2">
    <name type="scientific">Bradyrhizobium symbiodeficiens</name>
    <dbReference type="NCBI Taxonomy" id="1404367"/>
    <lineage>
        <taxon>Bacteria</taxon>
        <taxon>Pseudomonadati</taxon>
        <taxon>Pseudomonadota</taxon>
        <taxon>Alphaproteobacteria</taxon>
        <taxon>Hyphomicrobiales</taxon>
        <taxon>Nitrobacteraceae</taxon>
        <taxon>Bradyrhizobium</taxon>
    </lineage>
</organism>
<dbReference type="Proteomes" id="UP000500895">
    <property type="component" value="Chromosome"/>
</dbReference>
<accession>A0A6G8ZZP2</accession>
<gene>
    <name evidence="1" type="ORF">HAV00_04385</name>
</gene>
<evidence type="ECO:0000313" key="1">
    <source>
        <dbReference type="EMBL" id="QIP05536.1"/>
    </source>
</evidence>